<comment type="caution">
    <text evidence="1">The sequence shown here is derived from an EMBL/GenBank/DDBJ whole genome shotgun (WGS) entry which is preliminary data.</text>
</comment>
<evidence type="ECO:0000313" key="1">
    <source>
        <dbReference type="EMBL" id="CAG8478328.1"/>
    </source>
</evidence>
<dbReference type="Proteomes" id="UP000789525">
    <property type="component" value="Unassembled WGS sequence"/>
</dbReference>
<evidence type="ECO:0000313" key="2">
    <source>
        <dbReference type="Proteomes" id="UP000789525"/>
    </source>
</evidence>
<proteinExistence type="predicted"/>
<dbReference type="EMBL" id="CAJVPT010002279">
    <property type="protein sequence ID" value="CAG8478328.1"/>
    <property type="molecule type" value="Genomic_DNA"/>
</dbReference>
<organism evidence="1 2">
    <name type="scientific">Acaulospora colombiana</name>
    <dbReference type="NCBI Taxonomy" id="27376"/>
    <lineage>
        <taxon>Eukaryota</taxon>
        <taxon>Fungi</taxon>
        <taxon>Fungi incertae sedis</taxon>
        <taxon>Mucoromycota</taxon>
        <taxon>Glomeromycotina</taxon>
        <taxon>Glomeromycetes</taxon>
        <taxon>Diversisporales</taxon>
        <taxon>Acaulosporaceae</taxon>
        <taxon>Acaulospora</taxon>
    </lineage>
</organism>
<reference evidence="1" key="1">
    <citation type="submission" date="2021-06" db="EMBL/GenBank/DDBJ databases">
        <authorList>
            <person name="Kallberg Y."/>
            <person name="Tangrot J."/>
            <person name="Rosling A."/>
        </authorList>
    </citation>
    <scope>NUCLEOTIDE SEQUENCE</scope>
    <source>
        <strain evidence="1">CL356</strain>
    </source>
</reference>
<keyword evidence="2" id="KW-1185">Reference proteome</keyword>
<sequence length="384" mass="42455">MSSYRSKHTGSIKKEEQEVVQFETAEQKTEGGAGEVTPTETDALKQEDSTTGNAEEVKVDETLNAQEMKREQKNDKDTLETKYPGNERENMLGSRLKNVTKLVGAHVSVSGGVHNAIANSLSIGYLINLGNPDKEKREKSYEAFLEDLKRCETLGIHLYNFHPGSSVGKCTIDQSIRHIADCINRAHKETKNVVCVIENMAGSGNVVGSKFEELAKIISLVQDKSRVGVCIDTCHAFAAGYDLRTSKKYDETMTEFSHKIGFQYLRGMHLNDSLTGLGSNRDRHANIGKGYLGLEPFRLIMNDNRLDGIPLILETPVSQDDEYKKEIELLYELVGKSSLTEASIPGDFVEGQDAVAEQKGNKGKRSSKNMSGVDSDKKKKAKSK</sequence>
<name>A0ACA9KKA4_9GLOM</name>
<accession>A0ACA9KKA4</accession>
<protein>
    <submittedName>
        <fullName evidence="1">5615_t:CDS:1</fullName>
    </submittedName>
</protein>
<gene>
    <name evidence="1" type="ORF">ACOLOM_LOCUS1887</name>
</gene>